<dbReference type="Proteomes" id="UP001497525">
    <property type="component" value="Unassembled WGS sequence"/>
</dbReference>
<evidence type="ECO:0000256" key="6">
    <source>
        <dbReference type="ARBA" id="ARBA00022824"/>
    </source>
</evidence>
<keyword evidence="5 11" id="KW-0812">Transmembrane</keyword>
<evidence type="ECO:0000256" key="11">
    <source>
        <dbReference type="SAM" id="Phobius"/>
    </source>
</evidence>
<dbReference type="InterPro" id="IPR000626">
    <property type="entry name" value="Ubiquitin-like_dom"/>
</dbReference>
<dbReference type="GO" id="GO:0016627">
    <property type="term" value="F:oxidoreductase activity, acting on the CH-CH group of donors"/>
    <property type="evidence" value="ECO:0007669"/>
    <property type="project" value="InterPro"/>
</dbReference>
<feature type="transmembrane region" description="Helical" evidence="11">
    <location>
        <begin position="162"/>
        <end position="180"/>
    </location>
</feature>
<dbReference type="PANTHER" id="PTHR10556:SF28">
    <property type="entry name" value="VERY-LONG-CHAIN ENOYL-COA REDUCTASE"/>
    <property type="match status" value="1"/>
</dbReference>
<gene>
    <name evidence="13" type="ORF">CDAUBV1_LOCUS9151</name>
</gene>
<dbReference type="InterPro" id="IPR039357">
    <property type="entry name" value="SRD5A/TECR"/>
</dbReference>
<reference evidence="13" key="1">
    <citation type="submission" date="2024-06" db="EMBL/GenBank/DDBJ databases">
        <authorList>
            <person name="Liu X."/>
            <person name="Lenzi L."/>
            <person name="Haldenby T S."/>
            <person name="Uol C."/>
        </authorList>
    </citation>
    <scope>NUCLEOTIDE SEQUENCE</scope>
</reference>
<keyword evidence="4" id="KW-0444">Lipid biosynthesis</keyword>
<evidence type="ECO:0000256" key="9">
    <source>
        <dbReference type="ARBA" id="ARBA00023098"/>
    </source>
</evidence>
<organism evidence="13 14">
    <name type="scientific">Calicophoron daubneyi</name>
    <name type="common">Rumen fluke</name>
    <name type="synonym">Paramphistomum daubneyi</name>
    <dbReference type="NCBI Taxonomy" id="300641"/>
    <lineage>
        <taxon>Eukaryota</taxon>
        <taxon>Metazoa</taxon>
        <taxon>Spiralia</taxon>
        <taxon>Lophotrochozoa</taxon>
        <taxon>Platyhelminthes</taxon>
        <taxon>Trematoda</taxon>
        <taxon>Digenea</taxon>
        <taxon>Plagiorchiida</taxon>
        <taxon>Pronocephalata</taxon>
        <taxon>Paramphistomoidea</taxon>
        <taxon>Paramphistomidae</taxon>
        <taxon>Calicophoron</taxon>
    </lineage>
</organism>
<comment type="caution">
    <text evidence="13">The sequence shown here is derived from an EMBL/GenBank/DDBJ whole genome shotgun (WGS) entry which is preliminary data.</text>
</comment>
<keyword evidence="8" id="KW-0560">Oxidoreductase</keyword>
<dbReference type="Pfam" id="PF21696">
    <property type="entry name" value="TECR_N"/>
    <property type="match status" value="1"/>
</dbReference>
<evidence type="ECO:0000256" key="5">
    <source>
        <dbReference type="ARBA" id="ARBA00022692"/>
    </source>
</evidence>
<dbReference type="Gene3D" id="3.10.20.90">
    <property type="entry name" value="Phosphatidylinositol 3-kinase Catalytic Subunit, Chain A, domain 1"/>
    <property type="match status" value="1"/>
</dbReference>
<evidence type="ECO:0000256" key="7">
    <source>
        <dbReference type="ARBA" id="ARBA00022989"/>
    </source>
</evidence>
<dbReference type="InterPro" id="IPR049127">
    <property type="entry name" value="TECR-like_N"/>
</dbReference>
<dbReference type="PROSITE" id="PS50053">
    <property type="entry name" value="UBIQUITIN_2"/>
    <property type="match status" value="1"/>
</dbReference>
<evidence type="ECO:0000256" key="8">
    <source>
        <dbReference type="ARBA" id="ARBA00023002"/>
    </source>
</evidence>
<dbReference type="GO" id="GO:0016020">
    <property type="term" value="C:membrane"/>
    <property type="evidence" value="ECO:0007669"/>
    <property type="project" value="UniProtKB-SubCell"/>
</dbReference>
<proteinExistence type="inferred from homology"/>
<name>A0AAV2TEI8_CALDB</name>
<evidence type="ECO:0000313" key="13">
    <source>
        <dbReference type="EMBL" id="CAL5135085.1"/>
    </source>
</evidence>
<keyword evidence="7 11" id="KW-1133">Transmembrane helix</keyword>
<dbReference type="PROSITE" id="PS50244">
    <property type="entry name" value="S5A_REDUCTASE"/>
    <property type="match status" value="1"/>
</dbReference>
<keyword evidence="10 11" id="KW-0472">Membrane</keyword>
<protein>
    <recommendedName>
        <fullName evidence="12">Ubiquitin-like domain-containing protein</fullName>
    </recommendedName>
</protein>
<dbReference type="Pfam" id="PF02544">
    <property type="entry name" value="Steroid_dh"/>
    <property type="match status" value="1"/>
</dbReference>
<sequence>MKVEVRDSKTDKLLHTFTDLPLDATVLHVKQRINVENRKLALNRQALRSTANGKPLNDDRRLEDLRDPDELEKVRLYLRDLGPQIGWRTVFLVEYAGPLIIYFAIWLLRNPKVPNRYWDPMKTHLELRTLALTCWCLHYIKRLLETLFVHRFSHATMPLRNLFKNCAYYFGFAGMVSYFTNHPLYTLPAYGCPQICVGLGIFLLGEWGNFSCHLALRNLRPPGSTVRQIPKPVRGWIMTRLFDLVACPHYTYEVASWFGFAIMTQTLPAALFALMGFSQMSIWALAKLRAYRREFPEFPRARKAIVPFIL</sequence>
<evidence type="ECO:0000256" key="1">
    <source>
        <dbReference type="ARBA" id="ARBA00004141"/>
    </source>
</evidence>
<dbReference type="EMBL" id="CAXLJL010000245">
    <property type="protein sequence ID" value="CAL5135085.1"/>
    <property type="molecule type" value="Genomic_DNA"/>
</dbReference>
<dbReference type="PANTHER" id="PTHR10556">
    <property type="entry name" value="3-OXO-5-ALPHA-STEROID 4-DEHYDROGENASE"/>
    <property type="match status" value="1"/>
</dbReference>
<evidence type="ECO:0000256" key="2">
    <source>
        <dbReference type="ARBA" id="ARBA00004240"/>
    </source>
</evidence>
<feature type="transmembrane region" description="Helical" evidence="11">
    <location>
        <begin position="85"/>
        <end position="105"/>
    </location>
</feature>
<keyword evidence="9" id="KW-0443">Lipid metabolism</keyword>
<feature type="domain" description="Ubiquitin-like" evidence="12">
    <location>
        <begin position="1"/>
        <end position="65"/>
    </location>
</feature>
<accession>A0AAV2TEI8</accession>
<dbReference type="GO" id="GO:0005783">
    <property type="term" value="C:endoplasmic reticulum"/>
    <property type="evidence" value="ECO:0007669"/>
    <property type="project" value="UniProtKB-SubCell"/>
</dbReference>
<evidence type="ECO:0000256" key="3">
    <source>
        <dbReference type="ARBA" id="ARBA00007742"/>
    </source>
</evidence>
<dbReference type="InterPro" id="IPR001104">
    <property type="entry name" value="3-oxo-5_a-steroid_4-DH_C"/>
</dbReference>
<dbReference type="AlphaFoldDB" id="A0AAV2TEI8"/>
<comment type="subcellular location">
    <subcellularLocation>
        <location evidence="2">Endoplasmic reticulum</location>
    </subcellularLocation>
    <subcellularLocation>
        <location evidence="1">Membrane</location>
        <topology evidence="1">Multi-pass membrane protein</topology>
    </subcellularLocation>
</comment>
<keyword evidence="6" id="KW-0256">Endoplasmic reticulum</keyword>
<feature type="transmembrane region" description="Helical" evidence="11">
    <location>
        <begin position="267"/>
        <end position="286"/>
    </location>
</feature>
<evidence type="ECO:0000259" key="12">
    <source>
        <dbReference type="PROSITE" id="PS50053"/>
    </source>
</evidence>
<dbReference type="GO" id="GO:0042761">
    <property type="term" value="P:very long-chain fatty acid biosynthetic process"/>
    <property type="evidence" value="ECO:0007669"/>
    <property type="project" value="TreeGrafter"/>
</dbReference>
<evidence type="ECO:0000256" key="4">
    <source>
        <dbReference type="ARBA" id="ARBA00022516"/>
    </source>
</evidence>
<evidence type="ECO:0000256" key="10">
    <source>
        <dbReference type="ARBA" id="ARBA00023136"/>
    </source>
</evidence>
<evidence type="ECO:0000313" key="14">
    <source>
        <dbReference type="Proteomes" id="UP001497525"/>
    </source>
</evidence>
<comment type="similarity">
    <text evidence="3">Belongs to the steroid 5-alpha reductase family.</text>
</comment>